<keyword evidence="2" id="KW-0808">Transferase</keyword>
<sequence length="223" mass="24026">MASSTVLTWAGLFPPAGLVLDAGGGTELCYLTDDLLPAVAQVAHDGIHDPSWTPFSAPWADADPLARARSVLAWNWQQRAALGPEQWSLVFAVLQDGVVVGVQDLLAREFAVRREVRTGSWLGLAHQGRGTGTRMRLAVLSLAFDHLGALGAGTEAWKDNAASRRVSEKVGYLPDGEEVAVTRGSRREGWRYRLTAARWQTLGHPGVAVHGLTDACRELLGAR</sequence>
<dbReference type="GO" id="GO:0016746">
    <property type="term" value="F:acyltransferase activity"/>
    <property type="evidence" value="ECO:0007669"/>
    <property type="project" value="UniProtKB-KW"/>
</dbReference>
<keyword evidence="3" id="KW-1185">Reference proteome</keyword>
<reference evidence="3" key="1">
    <citation type="journal article" date="2019" name="Int. J. Syst. Evol. Microbiol.">
        <title>The Global Catalogue of Microorganisms (GCM) 10K type strain sequencing project: providing services to taxonomists for standard genome sequencing and annotation.</title>
        <authorList>
            <consortium name="The Broad Institute Genomics Platform"/>
            <consortium name="The Broad Institute Genome Sequencing Center for Infectious Disease"/>
            <person name="Wu L."/>
            <person name="Ma J."/>
        </authorList>
    </citation>
    <scope>NUCLEOTIDE SEQUENCE [LARGE SCALE GENOMIC DNA]</scope>
    <source>
        <strain evidence="3">NCAIM B.02333</strain>
    </source>
</reference>
<dbReference type="Gene3D" id="3.40.630.30">
    <property type="match status" value="1"/>
</dbReference>
<dbReference type="InterPro" id="IPR051908">
    <property type="entry name" value="Ribosomal_N-acetyltransferase"/>
</dbReference>
<dbReference type="RefSeq" id="WP_340293220.1">
    <property type="nucleotide sequence ID" value="NZ_JBBEOI010000100.1"/>
</dbReference>
<proteinExistence type="predicted"/>
<evidence type="ECO:0000259" key="1">
    <source>
        <dbReference type="Pfam" id="PF13302"/>
    </source>
</evidence>
<evidence type="ECO:0000313" key="2">
    <source>
        <dbReference type="EMBL" id="MFC3690294.1"/>
    </source>
</evidence>
<dbReference type="Pfam" id="PF13302">
    <property type="entry name" value="Acetyltransf_3"/>
    <property type="match status" value="1"/>
</dbReference>
<dbReference type="InterPro" id="IPR016181">
    <property type="entry name" value="Acyl_CoA_acyltransferase"/>
</dbReference>
<accession>A0ABV7WKI7</accession>
<dbReference type="Proteomes" id="UP001595685">
    <property type="component" value="Unassembled WGS sequence"/>
</dbReference>
<protein>
    <submittedName>
        <fullName evidence="2">GNAT family N-acetyltransferase</fullName>
        <ecNumber evidence="2">2.3.-.-</ecNumber>
    </submittedName>
</protein>
<name>A0ABV7WKI7_9MICO</name>
<dbReference type="EC" id="2.3.-.-" evidence="2"/>
<comment type="caution">
    <text evidence="2">The sequence shown here is derived from an EMBL/GenBank/DDBJ whole genome shotgun (WGS) entry which is preliminary data.</text>
</comment>
<organism evidence="2 3">
    <name type="scientific">Aquipuribacter hungaricus</name>
    <dbReference type="NCBI Taxonomy" id="545624"/>
    <lineage>
        <taxon>Bacteria</taxon>
        <taxon>Bacillati</taxon>
        <taxon>Actinomycetota</taxon>
        <taxon>Actinomycetes</taxon>
        <taxon>Micrococcales</taxon>
        <taxon>Intrasporangiaceae</taxon>
        <taxon>Aquipuribacter</taxon>
    </lineage>
</organism>
<evidence type="ECO:0000313" key="3">
    <source>
        <dbReference type="Proteomes" id="UP001595685"/>
    </source>
</evidence>
<dbReference type="InterPro" id="IPR000182">
    <property type="entry name" value="GNAT_dom"/>
</dbReference>
<dbReference type="PANTHER" id="PTHR43441:SF11">
    <property type="entry name" value="RIBOSOMAL-PROTEIN-SERINE ACETYLTRANSFERASE"/>
    <property type="match status" value="1"/>
</dbReference>
<dbReference type="EMBL" id="JBHRWW010000020">
    <property type="protein sequence ID" value="MFC3690294.1"/>
    <property type="molecule type" value="Genomic_DNA"/>
</dbReference>
<gene>
    <name evidence="2" type="ORF">ACFOLH_18255</name>
</gene>
<keyword evidence="2" id="KW-0012">Acyltransferase</keyword>
<dbReference type="SUPFAM" id="SSF55729">
    <property type="entry name" value="Acyl-CoA N-acyltransferases (Nat)"/>
    <property type="match status" value="1"/>
</dbReference>
<feature type="domain" description="N-acetyltransferase" evidence="1">
    <location>
        <begin position="48"/>
        <end position="172"/>
    </location>
</feature>
<dbReference type="PANTHER" id="PTHR43441">
    <property type="entry name" value="RIBOSOMAL-PROTEIN-SERINE ACETYLTRANSFERASE"/>
    <property type="match status" value="1"/>
</dbReference>